<dbReference type="RefSeq" id="WP_272003831.1">
    <property type="nucleotide sequence ID" value="NZ_JAQNDN010000019.1"/>
</dbReference>
<evidence type="ECO:0000256" key="1">
    <source>
        <dbReference type="SAM" id="Phobius"/>
    </source>
</evidence>
<accession>A0ABT5BDU1</accession>
<feature type="transmembrane region" description="Helical" evidence="1">
    <location>
        <begin position="197"/>
        <end position="214"/>
    </location>
</feature>
<proteinExistence type="predicted"/>
<reference evidence="2 3" key="1">
    <citation type="submission" date="2022-11" db="EMBL/GenBank/DDBJ databases">
        <title>Minimal conservation of predation-associated metabolite biosynthetic gene clusters underscores biosynthetic potential of Myxococcota including descriptions for ten novel species: Archangium lansinium sp. nov., Myxococcus landrumus sp. nov., Nannocystis bai.</title>
        <authorList>
            <person name="Ahearne A."/>
            <person name="Stevens C."/>
            <person name="Dowd S."/>
        </authorList>
    </citation>
    <scope>NUCLEOTIDE SEQUENCE [LARGE SCALE GENOMIC DNA]</scope>
    <source>
        <strain evidence="2 3">NCELM</strain>
    </source>
</reference>
<feature type="transmembrane region" description="Helical" evidence="1">
    <location>
        <begin position="55"/>
        <end position="86"/>
    </location>
</feature>
<feature type="transmembrane region" description="Helical" evidence="1">
    <location>
        <begin position="107"/>
        <end position="127"/>
    </location>
</feature>
<organism evidence="2 3">
    <name type="scientific">Nannocystis radixulma</name>
    <dbReference type="NCBI Taxonomy" id="2995305"/>
    <lineage>
        <taxon>Bacteria</taxon>
        <taxon>Pseudomonadati</taxon>
        <taxon>Myxococcota</taxon>
        <taxon>Polyangia</taxon>
        <taxon>Nannocystales</taxon>
        <taxon>Nannocystaceae</taxon>
        <taxon>Nannocystis</taxon>
    </lineage>
</organism>
<keyword evidence="1" id="KW-0812">Transmembrane</keyword>
<dbReference type="EMBL" id="JAQNDN010000019">
    <property type="protein sequence ID" value="MDC0672317.1"/>
    <property type="molecule type" value="Genomic_DNA"/>
</dbReference>
<evidence type="ECO:0000313" key="2">
    <source>
        <dbReference type="EMBL" id="MDC0672317.1"/>
    </source>
</evidence>
<evidence type="ECO:0000313" key="3">
    <source>
        <dbReference type="Proteomes" id="UP001217838"/>
    </source>
</evidence>
<name>A0ABT5BDU1_9BACT</name>
<dbReference type="Proteomes" id="UP001217838">
    <property type="component" value="Unassembled WGS sequence"/>
</dbReference>
<protein>
    <submittedName>
        <fullName evidence="2">DUF4184 family protein</fullName>
    </submittedName>
</protein>
<feature type="transmembrane region" description="Helical" evidence="1">
    <location>
        <begin position="234"/>
        <end position="252"/>
    </location>
</feature>
<keyword evidence="1" id="KW-0472">Membrane</keyword>
<gene>
    <name evidence="2" type="ORF">POL58_31505</name>
</gene>
<keyword evidence="3" id="KW-1185">Reference proteome</keyword>
<dbReference type="InterPro" id="IPR025238">
    <property type="entry name" value="DUF4184"/>
</dbReference>
<comment type="caution">
    <text evidence="2">The sequence shown here is derived from an EMBL/GenBank/DDBJ whole genome shotgun (WGS) entry which is preliminary data.</text>
</comment>
<dbReference type="Pfam" id="PF13803">
    <property type="entry name" value="DUF4184"/>
    <property type="match status" value="1"/>
</dbReference>
<sequence length="257" mass="27173">MPLTFPSHAAAILPLLHLGGRRRLPATALVVGSGAPDLVYLVGTLGAAAHHPRGLLTICLPAGLLAFLYLEALVLPIAGPLVVAAWPSRGRSTVARLVGPRPLRRTPGEWLAVAVALVLGAATHQLWDGFTHAWMWPASALYPETSVSLFGRPVLVARVVQHASSAIGLAIVLIYLWRTAPPPLPRSPERGDAARRLLALLAVPLVGGCVAAVVRSRVPDPLITRALWNTAWSAAAWFALLLGAACLLARALRREQG</sequence>
<feature type="transmembrane region" description="Helical" evidence="1">
    <location>
        <begin position="159"/>
        <end position="177"/>
    </location>
</feature>
<feature type="transmembrane region" description="Helical" evidence="1">
    <location>
        <begin position="26"/>
        <end position="49"/>
    </location>
</feature>
<keyword evidence="1" id="KW-1133">Transmembrane helix</keyword>